<evidence type="ECO:0000256" key="2">
    <source>
        <dbReference type="ARBA" id="ARBA00009409"/>
    </source>
</evidence>
<proteinExistence type="inferred from homology"/>
<keyword evidence="8" id="KW-0238">DNA-binding</keyword>
<evidence type="ECO:0000313" key="16">
    <source>
        <dbReference type="EMBL" id="UQZ81639.1"/>
    </source>
</evidence>
<dbReference type="GO" id="GO:0008534">
    <property type="term" value="F:oxidized purine nucleobase lesion DNA N-glycosylase activity"/>
    <property type="evidence" value="ECO:0007669"/>
    <property type="project" value="UniProtKB-EC"/>
</dbReference>
<keyword evidence="9" id="KW-0234">DNA repair</keyword>
<keyword evidence="3" id="KW-0479">Metal-binding</keyword>
<dbReference type="InterPro" id="IPR035937">
    <property type="entry name" value="FPG_N"/>
</dbReference>
<name>A0ABY4RGR0_9BACL</name>
<evidence type="ECO:0000256" key="6">
    <source>
        <dbReference type="ARBA" id="ARBA00022801"/>
    </source>
</evidence>
<protein>
    <submittedName>
        <fullName evidence="16">Formamidopyrimidine-DNA glycosylase</fullName>
        <ecNumber evidence="16">3.2.2.23</ecNumber>
    </submittedName>
</protein>
<dbReference type="InterPro" id="IPR012319">
    <property type="entry name" value="FPG_cat"/>
</dbReference>
<dbReference type="EMBL" id="CP027059">
    <property type="protein sequence ID" value="UQZ81639.1"/>
    <property type="molecule type" value="Genomic_DNA"/>
</dbReference>
<reference evidence="16" key="1">
    <citation type="submission" date="2018-02" db="EMBL/GenBank/DDBJ databases">
        <authorList>
            <person name="Kim S.-K."/>
            <person name="Jung H.-I."/>
            <person name="Lee S.-W."/>
        </authorList>
    </citation>
    <scope>NUCLEOTIDE SEQUENCE</scope>
    <source>
        <strain evidence="16">SK3146</strain>
    </source>
</reference>
<keyword evidence="6 16" id="KW-0378">Hydrolase</keyword>
<dbReference type="SMART" id="SM00898">
    <property type="entry name" value="Fapy_DNA_glyco"/>
    <property type="match status" value="1"/>
</dbReference>
<evidence type="ECO:0000259" key="14">
    <source>
        <dbReference type="PROSITE" id="PS51066"/>
    </source>
</evidence>
<evidence type="ECO:0000256" key="9">
    <source>
        <dbReference type="ARBA" id="ARBA00023204"/>
    </source>
</evidence>
<dbReference type="InterPro" id="IPR010979">
    <property type="entry name" value="Ribosomal_uS13-like_H2TH"/>
</dbReference>
<dbReference type="Gene3D" id="1.10.8.50">
    <property type="match status" value="1"/>
</dbReference>
<dbReference type="SUPFAM" id="SSF81624">
    <property type="entry name" value="N-terminal domain of MutM-like DNA repair proteins"/>
    <property type="match status" value="1"/>
</dbReference>
<accession>A0ABY4RGR0</accession>
<evidence type="ECO:0000256" key="8">
    <source>
        <dbReference type="ARBA" id="ARBA00023125"/>
    </source>
</evidence>
<evidence type="ECO:0000256" key="1">
    <source>
        <dbReference type="ARBA" id="ARBA00001668"/>
    </source>
</evidence>
<dbReference type="EC" id="3.2.2.23" evidence="16"/>
<dbReference type="InterPro" id="IPR000214">
    <property type="entry name" value="Znf_DNA_glyclase/AP_lyase"/>
</dbReference>
<keyword evidence="12 16" id="KW-0326">Glycosidase</keyword>
<dbReference type="InterPro" id="IPR015886">
    <property type="entry name" value="H2TH_FPG"/>
</dbReference>
<evidence type="ECO:0000313" key="17">
    <source>
        <dbReference type="Proteomes" id="UP001057134"/>
    </source>
</evidence>
<feature type="domain" description="Formamidopyrimidine-DNA glycosylase catalytic" evidence="15">
    <location>
        <begin position="2"/>
        <end position="106"/>
    </location>
</feature>
<dbReference type="Pfam" id="PF01149">
    <property type="entry name" value="Fapy_DNA_glyco"/>
    <property type="match status" value="1"/>
</dbReference>
<dbReference type="Proteomes" id="UP001057134">
    <property type="component" value="Chromosome"/>
</dbReference>
<keyword evidence="10" id="KW-0456">Lyase</keyword>
<dbReference type="RefSeq" id="WP_249863864.1">
    <property type="nucleotide sequence ID" value="NZ_CP027059.1"/>
</dbReference>
<evidence type="ECO:0000256" key="7">
    <source>
        <dbReference type="ARBA" id="ARBA00022833"/>
    </source>
</evidence>
<evidence type="ECO:0000256" key="3">
    <source>
        <dbReference type="ARBA" id="ARBA00022723"/>
    </source>
</evidence>
<keyword evidence="4" id="KW-0227">DNA damage</keyword>
<dbReference type="SUPFAM" id="SSF46946">
    <property type="entry name" value="S13-like H2TH domain"/>
    <property type="match status" value="1"/>
</dbReference>
<organism evidence="16 17">
    <name type="scientific">Paenibacillus konkukensis</name>
    <dbReference type="NCBI Taxonomy" id="2020716"/>
    <lineage>
        <taxon>Bacteria</taxon>
        <taxon>Bacillati</taxon>
        <taxon>Bacillota</taxon>
        <taxon>Bacilli</taxon>
        <taxon>Bacillales</taxon>
        <taxon>Paenibacillaceae</taxon>
        <taxon>Paenibacillus</taxon>
    </lineage>
</organism>
<dbReference type="SMART" id="SM01232">
    <property type="entry name" value="H2TH"/>
    <property type="match status" value="1"/>
</dbReference>
<keyword evidence="11" id="KW-0511">Multifunctional enzyme</keyword>
<feature type="domain" description="FPG-type" evidence="14">
    <location>
        <begin position="235"/>
        <end position="269"/>
    </location>
</feature>
<dbReference type="PROSITE" id="PS51066">
    <property type="entry name" value="ZF_FPG_2"/>
    <property type="match status" value="1"/>
</dbReference>
<comment type="catalytic activity">
    <reaction evidence="1">
        <text>Hydrolysis of DNA containing ring-opened 7-methylguanine residues, releasing 2,6-diamino-4-hydroxy-5-(N-methyl)formamidopyrimidine.</text>
        <dbReference type="EC" id="3.2.2.23"/>
    </reaction>
</comment>
<evidence type="ECO:0000256" key="13">
    <source>
        <dbReference type="PROSITE-ProRule" id="PRU00391"/>
    </source>
</evidence>
<gene>
    <name evidence="16" type="primary">mutM_1</name>
    <name evidence="16" type="ORF">SK3146_00795</name>
</gene>
<keyword evidence="7" id="KW-0862">Zinc</keyword>
<evidence type="ECO:0000256" key="11">
    <source>
        <dbReference type="ARBA" id="ARBA00023268"/>
    </source>
</evidence>
<evidence type="ECO:0000256" key="12">
    <source>
        <dbReference type="ARBA" id="ARBA00023295"/>
    </source>
</evidence>
<evidence type="ECO:0000256" key="10">
    <source>
        <dbReference type="ARBA" id="ARBA00023239"/>
    </source>
</evidence>
<dbReference type="PANTHER" id="PTHR22993:SF9">
    <property type="entry name" value="FORMAMIDOPYRIMIDINE-DNA GLYCOSYLASE"/>
    <property type="match status" value="1"/>
</dbReference>
<dbReference type="Pfam" id="PF06831">
    <property type="entry name" value="H2TH"/>
    <property type="match status" value="1"/>
</dbReference>
<evidence type="ECO:0000256" key="5">
    <source>
        <dbReference type="ARBA" id="ARBA00022771"/>
    </source>
</evidence>
<dbReference type="SUPFAM" id="SSF57716">
    <property type="entry name" value="Glucocorticoid receptor-like (DNA-binding domain)"/>
    <property type="match status" value="1"/>
</dbReference>
<dbReference type="PANTHER" id="PTHR22993">
    <property type="entry name" value="FORMAMIDOPYRIMIDINE-DNA GLYCOSYLASE"/>
    <property type="match status" value="1"/>
</dbReference>
<dbReference type="PROSITE" id="PS51068">
    <property type="entry name" value="FPG_CAT"/>
    <property type="match status" value="1"/>
</dbReference>
<evidence type="ECO:0000256" key="4">
    <source>
        <dbReference type="ARBA" id="ARBA00022763"/>
    </source>
</evidence>
<keyword evidence="5 13" id="KW-0863">Zinc-finger</keyword>
<reference evidence="16" key="2">
    <citation type="journal article" date="2021" name="J Anim Sci Technol">
        <title>Complete genome sequence of Paenibacillus konkukensis sp. nov. SK3146 as a potential probiotic strain.</title>
        <authorList>
            <person name="Jung H.I."/>
            <person name="Park S."/>
            <person name="Niu K.M."/>
            <person name="Lee S.W."/>
            <person name="Kothari D."/>
            <person name="Yi K.J."/>
            <person name="Kim S.K."/>
        </authorList>
    </citation>
    <scope>NUCLEOTIDE SEQUENCE</scope>
    <source>
        <strain evidence="16">SK3146</strain>
    </source>
</reference>
<dbReference type="Gene3D" id="3.20.190.10">
    <property type="entry name" value="MutM-like, N-terminal"/>
    <property type="match status" value="1"/>
</dbReference>
<comment type="similarity">
    <text evidence="2">Belongs to the FPG family.</text>
</comment>
<evidence type="ECO:0000259" key="15">
    <source>
        <dbReference type="PROSITE" id="PS51068"/>
    </source>
</evidence>
<sequence length="269" mass="30566">MPELPEMENYKRLLQERLAGRVITGVQVEREKSINVPPALFERSLIGTSVQRMERRAKHLLFHLSSSQVLVLHLMLGGILFLGTAEEKPERTVQVTLSFEALRLYFIGLRLGYLHLYGEREAEAFLSKLGPEPMEPEFTAGRFAGLLRQHKGALKSVLVDQSVMSGIGNCYSDEICFEAGLLPSRRCQQLSEEELERLFHAMRHVLSEATRYGGYMDMPLFPGDRLTGGYDSRCKVYDREGEPCVRCGRLLERSDVSSKKSFCCLNCQR</sequence>
<keyword evidence="17" id="KW-1185">Reference proteome</keyword>